<feature type="compositionally biased region" description="Polar residues" evidence="7">
    <location>
        <begin position="273"/>
        <end position="285"/>
    </location>
</feature>
<evidence type="ECO:0000313" key="11">
    <source>
        <dbReference type="EMBL" id="KAJ8044140.1"/>
    </source>
</evidence>
<keyword evidence="12" id="KW-1185">Reference proteome</keyword>
<dbReference type="Pfam" id="PF00621">
    <property type="entry name" value="RhoGEF"/>
    <property type="match status" value="1"/>
</dbReference>
<evidence type="ECO:0000256" key="2">
    <source>
        <dbReference type="ARBA" id="ARBA00004552"/>
    </source>
</evidence>
<accession>A0A9Q1CFS8</accession>
<dbReference type="Pfam" id="PF00620">
    <property type="entry name" value="RhoGAP"/>
    <property type="match status" value="1"/>
</dbReference>
<dbReference type="Gene3D" id="1.20.900.10">
    <property type="entry name" value="Dbl homology (DH) domain"/>
    <property type="match status" value="1"/>
</dbReference>
<evidence type="ECO:0000259" key="9">
    <source>
        <dbReference type="PROSITE" id="PS50010"/>
    </source>
</evidence>
<dbReference type="OrthoDB" id="79452at2759"/>
<dbReference type="GO" id="GO:0030424">
    <property type="term" value="C:axon"/>
    <property type="evidence" value="ECO:0007669"/>
    <property type="project" value="UniProtKB-SubCell"/>
</dbReference>
<protein>
    <submittedName>
        <fullName evidence="11">Breakpoint cluster region protein</fullName>
    </submittedName>
</protein>
<keyword evidence="3" id="KW-0343">GTPase activation</keyword>
<dbReference type="PROSITE" id="PS50004">
    <property type="entry name" value="C2"/>
    <property type="match status" value="1"/>
</dbReference>
<feature type="compositionally biased region" description="Polar residues" evidence="7">
    <location>
        <begin position="140"/>
        <end position="155"/>
    </location>
</feature>
<evidence type="ECO:0000256" key="4">
    <source>
        <dbReference type="ARBA" id="ARBA00022658"/>
    </source>
</evidence>
<dbReference type="CDD" id="cd00160">
    <property type="entry name" value="RhoGEF"/>
    <property type="match status" value="1"/>
</dbReference>
<feature type="domain" description="Rho-GAP" evidence="10">
    <location>
        <begin position="931"/>
        <end position="1129"/>
    </location>
</feature>
<dbReference type="EMBL" id="JAIZAY010000004">
    <property type="protein sequence ID" value="KAJ8044140.1"/>
    <property type="molecule type" value="Genomic_DNA"/>
</dbReference>
<dbReference type="GO" id="GO:0016020">
    <property type="term" value="C:membrane"/>
    <property type="evidence" value="ECO:0007669"/>
    <property type="project" value="TreeGrafter"/>
</dbReference>
<keyword evidence="5" id="KW-0770">Synapse</keyword>
<dbReference type="SMART" id="SM00324">
    <property type="entry name" value="RhoGAP"/>
    <property type="match status" value="1"/>
</dbReference>
<dbReference type="Gene3D" id="1.10.555.10">
    <property type="entry name" value="Rho GTPase activation protein"/>
    <property type="match status" value="1"/>
</dbReference>
<evidence type="ECO:0000256" key="3">
    <source>
        <dbReference type="ARBA" id="ARBA00022468"/>
    </source>
</evidence>
<dbReference type="SUPFAM" id="SSF48065">
    <property type="entry name" value="DBL homology domain (DH-domain)"/>
    <property type="match status" value="1"/>
</dbReference>
<dbReference type="InterPro" id="IPR011993">
    <property type="entry name" value="PH-like_dom_sf"/>
</dbReference>
<dbReference type="InterPro" id="IPR000198">
    <property type="entry name" value="RhoGAP_dom"/>
</dbReference>
<dbReference type="GO" id="GO:0005096">
    <property type="term" value="F:GTPase activator activity"/>
    <property type="evidence" value="ECO:0007669"/>
    <property type="project" value="UniProtKB-KW"/>
</dbReference>
<dbReference type="SUPFAM" id="SSF48350">
    <property type="entry name" value="GTPase activation domain, GAP"/>
    <property type="match status" value="1"/>
</dbReference>
<dbReference type="GO" id="GO:0005085">
    <property type="term" value="F:guanyl-nucleotide exchange factor activity"/>
    <property type="evidence" value="ECO:0007669"/>
    <property type="project" value="UniProtKB-KW"/>
</dbReference>
<feature type="domain" description="C2" evidence="8">
    <location>
        <begin position="783"/>
        <end position="897"/>
    </location>
</feature>
<keyword evidence="4" id="KW-0344">Guanine-nucleotide releasing factor</keyword>
<name>A0A9Q1CFS8_HOLLE</name>
<dbReference type="AlphaFoldDB" id="A0A9Q1CFS8"/>
<evidence type="ECO:0000256" key="6">
    <source>
        <dbReference type="ARBA" id="ARBA00023273"/>
    </source>
</evidence>
<feature type="domain" description="DH" evidence="9">
    <location>
        <begin position="394"/>
        <end position="583"/>
    </location>
</feature>
<dbReference type="GO" id="GO:0035556">
    <property type="term" value="P:intracellular signal transduction"/>
    <property type="evidence" value="ECO:0007669"/>
    <property type="project" value="InterPro"/>
</dbReference>
<evidence type="ECO:0000259" key="10">
    <source>
        <dbReference type="PROSITE" id="PS50238"/>
    </source>
</evidence>
<feature type="compositionally biased region" description="Basic and acidic residues" evidence="7">
    <location>
        <begin position="174"/>
        <end position="195"/>
    </location>
</feature>
<dbReference type="SUPFAM" id="SSF50729">
    <property type="entry name" value="PH domain-like"/>
    <property type="match status" value="1"/>
</dbReference>
<dbReference type="InterPro" id="IPR035899">
    <property type="entry name" value="DBL_dom_sf"/>
</dbReference>
<dbReference type="SMART" id="SM00325">
    <property type="entry name" value="RhoGEF"/>
    <property type="match status" value="1"/>
</dbReference>
<organism evidence="11 12">
    <name type="scientific">Holothuria leucospilota</name>
    <name type="common">Black long sea cucumber</name>
    <name type="synonym">Mertensiothuria leucospilota</name>
    <dbReference type="NCBI Taxonomy" id="206669"/>
    <lineage>
        <taxon>Eukaryota</taxon>
        <taxon>Metazoa</taxon>
        <taxon>Echinodermata</taxon>
        <taxon>Eleutherozoa</taxon>
        <taxon>Echinozoa</taxon>
        <taxon>Holothuroidea</taxon>
        <taxon>Aspidochirotacea</taxon>
        <taxon>Aspidochirotida</taxon>
        <taxon>Holothuriidae</taxon>
        <taxon>Holothuria</taxon>
    </lineage>
</organism>
<proteinExistence type="predicted"/>
<dbReference type="SMART" id="SM00239">
    <property type="entry name" value="C2"/>
    <property type="match status" value="1"/>
</dbReference>
<evidence type="ECO:0000256" key="1">
    <source>
        <dbReference type="ARBA" id="ARBA00004489"/>
    </source>
</evidence>
<dbReference type="InterPro" id="IPR000008">
    <property type="entry name" value="C2_dom"/>
</dbReference>
<dbReference type="InterPro" id="IPR001331">
    <property type="entry name" value="GDS_CDC24_CS"/>
</dbReference>
<dbReference type="PANTHER" id="PTHR23182">
    <property type="entry name" value="BREAKPOINT CLUSTER REGION PROTEIN BCR"/>
    <property type="match status" value="1"/>
</dbReference>
<dbReference type="Gene3D" id="2.30.29.30">
    <property type="entry name" value="Pleckstrin-homology domain (PH domain)/Phosphotyrosine-binding domain (PTB)"/>
    <property type="match status" value="1"/>
</dbReference>
<dbReference type="Pfam" id="PF00168">
    <property type="entry name" value="C2"/>
    <property type="match status" value="1"/>
</dbReference>
<dbReference type="Proteomes" id="UP001152320">
    <property type="component" value="Chromosome 4"/>
</dbReference>
<evidence type="ECO:0000313" key="12">
    <source>
        <dbReference type="Proteomes" id="UP001152320"/>
    </source>
</evidence>
<gene>
    <name evidence="11" type="ORF">HOLleu_11523</name>
</gene>
<dbReference type="InterPro" id="IPR037769">
    <property type="entry name" value="Abr/Bcr"/>
</dbReference>
<dbReference type="InterPro" id="IPR000219">
    <property type="entry name" value="DH_dom"/>
</dbReference>
<feature type="compositionally biased region" description="Polar residues" evidence="7">
    <location>
        <begin position="248"/>
        <end position="261"/>
    </location>
</feature>
<dbReference type="PANTHER" id="PTHR23182:SF1">
    <property type="entry name" value="RHO GTPASE ACTIVATING PROTEIN AT 1A, ISOFORM E"/>
    <property type="match status" value="1"/>
</dbReference>
<evidence type="ECO:0000256" key="7">
    <source>
        <dbReference type="SAM" id="MobiDB-lite"/>
    </source>
</evidence>
<dbReference type="PROSITE" id="PS50010">
    <property type="entry name" value="DH_2"/>
    <property type="match status" value="1"/>
</dbReference>
<feature type="compositionally biased region" description="Polar residues" evidence="7">
    <location>
        <begin position="324"/>
        <end position="341"/>
    </location>
</feature>
<dbReference type="InterPro" id="IPR035892">
    <property type="entry name" value="C2_domain_sf"/>
</dbReference>
<dbReference type="PROSITE" id="PS50238">
    <property type="entry name" value="RHOGAP"/>
    <property type="match status" value="1"/>
</dbReference>
<dbReference type="Gene3D" id="2.60.40.150">
    <property type="entry name" value="C2 domain"/>
    <property type="match status" value="1"/>
</dbReference>
<feature type="region of interest" description="Disordered" evidence="7">
    <location>
        <begin position="124"/>
        <end position="384"/>
    </location>
</feature>
<comment type="caution">
    <text evidence="11">The sequence shown here is derived from an EMBL/GenBank/DDBJ whole genome shotgun (WGS) entry which is preliminary data.</text>
</comment>
<dbReference type="SUPFAM" id="SSF49562">
    <property type="entry name" value="C2 domain (Calcium/lipid-binding domain, CaLB)"/>
    <property type="match status" value="1"/>
</dbReference>
<dbReference type="PROSITE" id="PS00741">
    <property type="entry name" value="DH_1"/>
    <property type="match status" value="1"/>
</dbReference>
<comment type="subcellular location">
    <subcellularLocation>
        <location evidence="1">Cell projection</location>
        <location evidence="1">Axon</location>
    </subcellularLocation>
    <subcellularLocation>
        <location evidence="2">Cell projection</location>
        <location evidence="2">Dendritic spine</location>
    </subcellularLocation>
</comment>
<dbReference type="InterPro" id="IPR008936">
    <property type="entry name" value="Rho_GTPase_activation_prot"/>
</dbReference>
<sequence>MTRKEKFIEDWESRFGGQLPLPELKFLEQKLIVDSGTEHSSEDNGNPDKHSTNCTKNISTGFELLATLEDDLRKTKDNLIRLRVELKAAKFCQDWLLKEIKRCRKVSEGLESIASDDFVSGLTDDEELGSIGQSPDEASLGSQSGDSAIYSTQTDLGEKPESPSNDGPPLPMRRPSEIERDERAGITKFNIRDAPEPESDSDSDSDDYERIYENIALLQEKIKERSKPEAIPDRARDHLTHVAESGSDESPSCSPVPTSFLLSGENEDDFETSFRSPASRNTEPSSDNRKSITETEIDAVSPETDVDNVSSSDGKGLQPPVTVARSNTWKQMNQESLTVTDGSGRAPSPVPQERKLKPKQSGNSAAQDDTLKPGGPPVPLQRRLTSPDVERLNIRRAVLGTILEGEKKFIAGLEELEKISDSFRANLTTSSACLTKHEFDTLFFRIPELCDVHKSFKELLEPKLVNWSPEEAIGDCFRYLASKFFIHEEYAANYMRASQVLFNDLKQEKEEFRNVAVNIRGKLPNGESLTLEALLHSPLHRIIKLTLTISDLLKHTPESHQDHRVLIYVLEKTNTFITQVTEAVSTHSIKKRSCQKHDYVVEWAEGERKLRYLFLWSDVLICANKRASGGVFSRDRGQFDCQWYLPLTELSLIPTEHCEGSSKQQPSIETKKVDEIKKKLADLNTQLKRDMVAKQSRHVQREIEKKRKRIAQLEAQLTILSPALPLHLYHHNGKTYTLLLQSDYEKSDWREAILAAKRECRVAPNLTLYHINRLLSKFKQGRQASVRSIVVSQDADLVTGTLHVTIVKAVGLTIPSELYCCIEVDAYGIFFLMAKTKKSPNTMAPVWNEDFDLEVDGAKTLRVICYDHTKGLEDEMIDKGQAVLTKEFLKNKQEFEIKMERLTVTLKIGFQSSAKTLKRVQSRKKVGVFGVPVSTLTKRECSDMPQIVKTCITEVEKRGMSELGIYRISGSIADINRLKRAFETGHKSVTKLVENIDIHAVAGLLKLYLRELPEPLFTHALYDKLTSALTLSDAESKKKYMMSLLKSMPEPNRTTVIALFNHLRKIASNEVQNKMSLHNISTVFGPTLLSPADDGEQDPNDVSGYYSMAGALAQVGVLHYYLEHFSEKALNMIDSDRGVTI</sequence>
<evidence type="ECO:0000256" key="5">
    <source>
        <dbReference type="ARBA" id="ARBA00023018"/>
    </source>
</evidence>
<dbReference type="GO" id="GO:0043197">
    <property type="term" value="C:dendritic spine"/>
    <property type="evidence" value="ECO:0007669"/>
    <property type="project" value="UniProtKB-SubCell"/>
</dbReference>
<feature type="compositionally biased region" description="Acidic residues" evidence="7">
    <location>
        <begin position="196"/>
        <end position="207"/>
    </location>
</feature>
<evidence type="ECO:0000259" key="8">
    <source>
        <dbReference type="PROSITE" id="PS50004"/>
    </source>
</evidence>
<feature type="compositionally biased region" description="Basic and acidic residues" evidence="7">
    <location>
        <begin position="220"/>
        <end position="241"/>
    </location>
</feature>
<reference evidence="11" key="1">
    <citation type="submission" date="2021-10" db="EMBL/GenBank/DDBJ databases">
        <title>Tropical sea cucumber genome reveals ecological adaptation and Cuvierian tubules defense mechanism.</title>
        <authorList>
            <person name="Chen T."/>
        </authorList>
    </citation>
    <scope>NUCLEOTIDE SEQUENCE</scope>
    <source>
        <strain evidence="11">Nanhai2018</strain>
        <tissue evidence="11">Muscle</tissue>
    </source>
</reference>
<keyword evidence="6" id="KW-0966">Cell projection</keyword>